<keyword evidence="2" id="KW-0806">Transcription termination</keyword>
<evidence type="ECO:0000256" key="3">
    <source>
        <dbReference type="ARBA" id="ARBA00022946"/>
    </source>
</evidence>
<dbReference type="AlphaFoldDB" id="A0A8J5KMI0"/>
<name>A0A8J5KMI0_ZINOF</name>
<dbReference type="SMART" id="SM00733">
    <property type="entry name" value="Mterf"/>
    <property type="match status" value="3"/>
</dbReference>
<dbReference type="InterPro" id="IPR003690">
    <property type="entry name" value="MTERF"/>
</dbReference>
<comment type="similarity">
    <text evidence="1">Belongs to the mTERF family.</text>
</comment>
<comment type="caution">
    <text evidence="4">The sequence shown here is derived from an EMBL/GenBank/DDBJ whole genome shotgun (WGS) entry which is preliminary data.</text>
</comment>
<dbReference type="GO" id="GO:0006353">
    <property type="term" value="P:DNA-templated transcription termination"/>
    <property type="evidence" value="ECO:0007669"/>
    <property type="project" value="UniProtKB-KW"/>
</dbReference>
<keyword evidence="2" id="KW-0804">Transcription</keyword>
<accession>A0A8J5KMI0</accession>
<evidence type="ECO:0000313" key="4">
    <source>
        <dbReference type="EMBL" id="KAG6485871.1"/>
    </source>
</evidence>
<keyword evidence="3" id="KW-0809">Transit peptide</keyword>
<dbReference type="InterPro" id="IPR038538">
    <property type="entry name" value="MTERF_sf"/>
</dbReference>
<proteinExistence type="inferred from homology"/>
<dbReference type="Proteomes" id="UP000734854">
    <property type="component" value="Unassembled WGS sequence"/>
</dbReference>
<evidence type="ECO:0000256" key="1">
    <source>
        <dbReference type="ARBA" id="ARBA00007692"/>
    </source>
</evidence>
<dbReference type="Gene3D" id="1.25.70.10">
    <property type="entry name" value="Transcription termination factor 3, mitochondrial"/>
    <property type="match status" value="1"/>
</dbReference>
<gene>
    <name evidence="4" type="ORF">ZIOFF_054438</name>
</gene>
<dbReference type="EMBL" id="JACMSC010000015">
    <property type="protein sequence ID" value="KAG6485871.1"/>
    <property type="molecule type" value="Genomic_DNA"/>
</dbReference>
<dbReference type="PANTHER" id="PTHR13068:SF242">
    <property type="entry name" value="OS04G0637500 PROTEIN"/>
    <property type="match status" value="1"/>
</dbReference>
<dbReference type="Pfam" id="PF02536">
    <property type="entry name" value="mTERF"/>
    <property type="match status" value="1"/>
</dbReference>
<evidence type="ECO:0000313" key="5">
    <source>
        <dbReference type="Proteomes" id="UP000734854"/>
    </source>
</evidence>
<keyword evidence="2" id="KW-0805">Transcription regulation</keyword>
<evidence type="ECO:0000256" key="2">
    <source>
        <dbReference type="ARBA" id="ARBA00022472"/>
    </source>
</evidence>
<dbReference type="PANTHER" id="PTHR13068">
    <property type="entry name" value="CGI-12 PROTEIN-RELATED"/>
    <property type="match status" value="1"/>
</dbReference>
<protein>
    <submittedName>
        <fullName evidence="4">Uncharacterized protein</fullName>
    </submittedName>
</protein>
<keyword evidence="5" id="KW-1185">Reference proteome</keyword>
<reference evidence="4 5" key="1">
    <citation type="submission" date="2020-08" db="EMBL/GenBank/DDBJ databases">
        <title>Plant Genome Project.</title>
        <authorList>
            <person name="Zhang R.-G."/>
        </authorList>
    </citation>
    <scope>NUCLEOTIDE SEQUENCE [LARGE SCALE GENOMIC DNA]</scope>
    <source>
        <tissue evidence="4">Rhizome</tissue>
    </source>
</reference>
<dbReference type="GO" id="GO:0003676">
    <property type="term" value="F:nucleic acid binding"/>
    <property type="evidence" value="ECO:0007669"/>
    <property type="project" value="InterPro"/>
</dbReference>
<organism evidence="4 5">
    <name type="scientific">Zingiber officinale</name>
    <name type="common">Ginger</name>
    <name type="synonym">Amomum zingiber</name>
    <dbReference type="NCBI Taxonomy" id="94328"/>
    <lineage>
        <taxon>Eukaryota</taxon>
        <taxon>Viridiplantae</taxon>
        <taxon>Streptophyta</taxon>
        <taxon>Embryophyta</taxon>
        <taxon>Tracheophyta</taxon>
        <taxon>Spermatophyta</taxon>
        <taxon>Magnoliopsida</taxon>
        <taxon>Liliopsida</taxon>
        <taxon>Zingiberales</taxon>
        <taxon>Zingiberaceae</taxon>
        <taxon>Zingiber</taxon>
    </lineage>
</organism>
<sequence>MLRSLVRRHALPPSTPLLCVLFSTGTSVSSSGVTASPDPHFMVEYLMNTCGFSADVASKVSKIIAWKPGLLGRDVETNLAPKFKFLRDMGLSESDIIVIVRRNPIVIAFNCENALLPRFKVWESSFGSKEILLKNLRRRSWFFSSNIDNVVRPNINFLRDECGIPEDRVSLVIKRDPGFIAQNPDTI</sequence>